<dbReference type="PANTHER" id="PTHR42742">
    <property type="entry name" value="TRANSCRIPTIONAL REPRESSOR MPRA"/>
    <property type="match status" value="1"/>
</dbReference>
<evidence type="ECO:0000313" key="8">
    <source>
        <dbReference type="EMBL" id="MCO0832425.1"/>
    </source>
</evidence>
<dbReference type="RefSeq" id="WP_252443576.1">
    <property type="nucleotide sequence ID" value="NZ_JAMWYK010000005.1"/>
</dbReference>
<name>A0ABT0ZR46_9LACO</name>
<dbReference type="EC" id="2.7.1.4" evidence="6"/>
<evidence type="ECO:0000256" key="7">
    <source>
        <dbReference type="ARBA" id="ARBA00048451"/>
    </source>
</evidence>
<comment type="cofactor">
    <cofactor evidence="1">
        <name>Mg(2+)</name>
        <dbReference type="ChEBI" id="CHEBI:18420"/>
    </cofactor>
</comment>
<dbReference type="EMBL" id="JAMWYK010000005">
    <property type="protein sequence ID" value="MCO0832425.1"/>
    <property type="molecule type" value="Genomic_DNA"/>
</dbReference>
<evidence type="ECO:0000256" key="2">
    <source>
        <dbReference type="ARBA" id="ARBA00006479"/>
    </source>
</evidence>
<keyword evidence="3" id="KW-0479">Metal-binding</keyword>
<keyword evidence="9" id="KW-1185">Reference proteome</keyword>
<dbReference type="Gene3D" id="3.30.420.40">
    <property type="match status" value="2"/>
</dbReference>
<reference evidence="8 9" key="1">
    <citation type="submission" date="2022-06" db="EMBL/GenBank/DDBJ databases">
        <title>Fructobacillus taiwanensis sp. nov., isolated from the honeybee.</title>
        <authorList>
            <person name="Chen Y.-S."/>
            <person name="Wang L.-T."/>
            <person name="Lee Y.-S."/>
            <person name="Chang Y.-C."/>
            <person name="Wu H.-C."/>
            <person name="Liao C.-Y."/>
            <person name="Chen W.-H."/>
            <person name="Deng J.-N."/>
            <person name="Wang Y.-H."/>
        </authorList>
    </citation>
    <scope>NUCLEOTIDE SEQUENCE [LARGE SCALE GENOMIC DNA]</scope>
    <source>
        <strain evidence="8 9">W13</strain>
    </source>
</reference>
<evidence type="ECO:0000256" key="1">
    <source>
        <dbReference type="ARBA" id="ARBA00001946"/>
    </source>
</evidence>
<dbReference type="InterPro" id="IPR043129">
    <property type="entry name" value="ATPase_NBD"/>
</dbReference>
<dbReference type="SUPFAM" id="SSF53067">
    <property type="entry name" value="Actin-like ATPase domain"/>
    <property type="match status" value="1"/>
</dbReference>
<evidence type="ECO:0000256" key="6">
    <source>
        <dbReference type="ARBA" id="ARBA00038887"/>
    </source>
</evidence>
<comment type="catalytic activity">
    <reaction evidence="7">
        <text>D-fructose + ATP = D-fructose 6-phosphate + ADP + H(+)</text>
        <dbReference type="Rhea" id="RHEA:16125"/>
        <dbReference type="ChEBI" id="CHEBI:15378"/>
        <dbReference type="ChEBI" id="CHEBI:30616"/>
        <dbReference type="ChEBI" id="CHEBI:37721"/>
        <dbReference type="ChEBI" id="CHEBI:61527"/>
        <dbReference type="ChEBI" id="CHEBI:456216"/>
        <dbReference type="EC" id="2.7.1.4"/>
    </reaction>
</comment>
<dbReference type="CDD" id="cd24067">
    <property type="entry name" value="ASKHA_NBD_ROK_BsFRK-like"/>
    <property type="match status" value="1"/>
</dbReference>
<accession>A0ABT0ZR46</accession>
<dbReference type="PANTHER" id="PTHR42742:SF3">
    <property type="entry name" value="FRUCTOKINASE"/>
    <property type="match status" value="1"/>
</dbReference>
<dbReference type="Pfam" id="PF00480">
    <property type="entry name" value="ROK"/>
    <property type="match status" value="1"/>
</dbReference>
<evidence type="ECO:0000256" key="3">
    <source>
        <dbReference type="ARBA" id="ARBA00022723"/>
    </source>
</evidence>
<dbReference type="Proteomes" id="UP001523234">
    <property type="component" value="Unassembled WGS sequence"/>
</dbReference>
<keyword evidence="5" id="KW-0460">Magnesium</keyword>
<keyword evidence="4" id="KW-0862">Zinc</keyword>
<proteinExistence type="inferred from homology"/>
<sequence>MLLGSVEAGGTKFVCAVGDENYRVIETVAFKTTTPEETLGQTVAFFKRFKDLKAIGIGSFGPIEVRKSAPEYGCITKTPKKHWAHVNFVEYIKSHINVPIYWTTDVNGSAYGEYILSKQENEKLESIVYFTVGTGVGAGTIIDGKFLGSLGHAEAGHIRVKRHPKDMSFSGICPYHEDCLEGLVSGPTFEARLGKSGREVPFTNPVWGYMAYYIAQAVLDYTLTIRPNQIVFGGGVISETFLDMIRKEFADLLNDYVDVPDLKEYLRMPRAEDNGSATIGDFALATKALENEAVEKL</sequence>
<comment type="similarity">
    <text evidence="2">Belongs to the ROK (NagC/XylR) family.</text>
</comment>
<dbReference type="InterPro" id="IPR000600">
    <property type="entry name" value="ROK"/>
</dbReference>
<protein>
    <recommendedName>
        <fullName evidence="6">fructokinase</fullName>
        <ecNumber evidence="6">2.7.1.4</ecNumber>
    </recommendedName>
</protein>
<comment type="caution">
    <text evidence="8">The sequence shown here is derived from an EMBL/GenBank/DDBJ whole genome shotgun (WGS) entry which is preliminary data.</text>
</comment>
<dbReference type="InterPro" id="IPR051804">
    <property type="entry name" value="Carb_Metab_Reg_Kinase/Isom"/>
</dbReference>
<evidence type="ECO:0000256" key="4">
    <source>
        <dbReference type="ARBA" id="ARBA00022833"/>
    </source>
</evidence>
<evidence type="ECO:0000256" key="5">
    <source>
        <dbReference type="ARBA" id="ARBA00022842"/>
    </source>
</evidence>
<evidence type="ECO:0000313" key="9">
    <source>
        <dbReference type="Proteomes" id="UP001523234"/>
    </source>
</evidence>
<gene>
    <name evidence="8" type="ORF">NFX39_04940</name>
</gene>
<organism evidence="8 9">
    <name type="scientific">Fructobacillus apis</name>
    <dbReference type="NCBI Taxonomy" id="2935017"/>
    <lineage>
        <taxon>Bacteria</taxon>
        <taxon>Bacillati</taxon>
        <taxon>Bacillota</taxon>
        <taxon>Bacilli</taxon>
        <taxon>Lactobacillales</taxon>
        <taxon>Lactobacillaceae</taxon>
        <taxon>Fructobacillus</taxon>
    </lineage>
</organism>